<evidence type="ECO:0000313" key="1">
    <source>
        <dbReference type="EMBL" id="CAL1288216.1"/>
    </source>
</evidence>
<keyword evidence="2" id="KW-1185">Reference proteome</keyword>
<gene>
    <name evidence="1" type="ORF">LARSCL_LOCUS15216</name>
</gene>
<comment type="caution">
    <text evidence="1">The sequence shown here is derived from an EMBL/GenBank/DDBJ whole genome shotgun (WGS) entry which is preliminary data.</text>
</comment>
<evidence type="ECO:0000313" key="2">
    <source>
        <dbReference type="Proteomes" id="UP001497382"/>
    </source>
</evidence>
<reference evidence="1 2" key="1">
    <citation type="submission" date="2024-04" db="EMBL/GenBank/DDBJ databases">
        <authorList>
            <person name="Rising A."/>
            <person name="Reimegard J."/>
            <person name="Sonavane S."/>
            <person name="Akerstrom W."/>
            <person name="Nylinder S."/>
            <person name="Hedman E."/>
            <person name="Kallberg Y."/>
        </authorList>
    </citation>
    <scope>NUCLEOTIDE SEQUENCE [LARGE SCALE GENOMIC DNA]</scope>
</reference>
<dbReference type="Proteomes" id="UP001497382">
    <property type="component" value="Unassembled WGS sequence"/>
</dbReference>
<protein>
    <submittedName>
        <fullName evidence="1">Uncharacterized protein</fullName>
    </submittedName>
</protein>
<accession>A0AAV2AX99</accession>
<proteinExistence type="predicted"/>
<dbReference type="EMBL" id="CAXIEN010000228">
    <property type="protein sequence ID" value="CAL1288216.1"/>
    <property type="molecule type" value="Genomic_DNA"/>
</dbReference>
<name>A0AAV2AX99_9ARAC</name>
<sequence>MVPRQRPFLRKKRRVEPTLVRWAMELFIKVRVFACSHP</sequence>
<dbReference type="AlphaFoldDB" id="A0AAV2AX99"/>
<organism evidence="1 2">
    <name type="scientific">Larinioides sclopetarius</name>
    <dbReference type="NCBI Taxonomy" id="280406"/>
    <lineage>
        <taxon>Eukaryota</taxon>
        <taxon>Metazoa</taxon>
        <taxon>Ecdysozoa</taxon>
        <taxon>Arthropoda</taxon>
        <taxon>Chelicerata</taxon>
        <taxon>Arachnida</taxon>
        <taxon>Araneae</taxon>
        <taxon>Araneomorphae</taxon>
        <taxon>Entelegynae</taxon>
        <taxon>Araneoidea</taxon>
        <taxon>Araneidae</taxon>
        <taxon>Larinioides</taxon>
    </lineage>
</organism>